<reference evidence="1 2" key="1">
    <citation type="journal article" date="2005" name="Nature">
        <title>The genome of the social amoeba Dictyostelium discoideum.</title>
        <authorList>
            <consortium name="The Dictyostelium discoideum Sequencing Consortium"/>
            <person name="Eichinger L."/>
            <person name="Pachebat J.A."/>
            <person name="Glockner G."/>
            <person name="Rajandream M.A."/>
            <person name="Sucgang R."/>
            <person name="Berriman M."/>
            <person name="Song J."/>
            <person name="Olsen R."/>
            <person name="Szafranski K."/>
            <person name="Xu Q."/>
            <person name="Tunggal B."/>
            <person name="Kummerfeld S."/>
            <person name="Madera M."/>
            <person name="Konfortov B.A."/>
            <person name="Rivero F."/>
            <person name="Bankier A.T."/>
            <person name="Lehmann R."/>
            <person name="Hamlin N."/>
            <person name="Davies R."/>
            <person name="Gaudet P."/>
            <person name="Fey P."/>
            <person name="Pilcher K."/>
            <person name="Chen G."/>
            <person name="Saunders D."/>
            <person name="Sodergren E."/>
            <person name="Davis P."/>
            <person name="Kerhornou A."/>
            <person name="Nie X."/>
            <person name="Hall N."/>
            <person name="Anjard C."/>
            <person name="Hemphill L."/>
            <person name="Bason N."/>
            <person name="Farbrother P."/>
            <person name="Desany B."/>
            <person name="Just E."/>
            <person name="Morio T."/>
            <person name="Rost R."/>
            <person name="Churcher C."/>
            <person name="Cooper J."/>
            <person name="Haydock S."/>
            <person name="van Driessche N."/>
            <person name="Cronin A."/>
            <person name="Goodhead I."/>
            <person name="Muzny D."/>
            <person name="Mourier T."/>
            <person name="Pain A."/>
            <person name="Lu M."/>
            <person name="Harper D."/>
            <person name="Lindsay R."/>
            <person name="Hauser H."/>
            <person name="James K."/>
            <person name="Quiles M."/>
            <person name="Madan Babu M."/>
            <person name="Saito T."/>
            <person name="Buchrieser C."/>
            <person name="Wardroper A."/>
            <person name="Felder M."/>
            <person name="Thangavelu M."/>
            <person name="Johnson D."/>
            <person name="Knights A."/>
            <person name="Loulseged H."/>
            <person name="Mungall K."/>
            <person name="Oliver K."/>
            <person name="Price C."/>
            <person name="Quail M.A."/>
            <person name="Urushihara H."/>
            <person name="Hernandez J."/>
            <person name="Rabbinowitsch E."/>
            <person name="Steffen D."/>
            <person name="Sanders M."/>
            <person name="Ma J."/>
            <person name="Kohara Y."/>
            <person name="Sharp S."/>
            <person name="Simmonds M."/>
            <person name="Spiegler S."/>
            <person name="Tivey A."/>
            <person name="Sugano S."/>
            <person name="White B."/>
            <person name="Walker D."/>
            <person name="Woodward J."/>
            <person name="Winckler T."/>
            <person name="Tanaka Y."/>
            <person name="Shaulsky G."/>
            <person name="Schleicher M."/>
            <person name="Weinstock G."/>
            <person name="Rosenthal A."/>
            <person name="Cox E.C."/>
            <person name="Chisholm R.L."/>
            <person name="Gibbs R."/>
            <person name="Loomis W.F."/>
            <person name="Platzer M."/>
            <person name="Kay R.R."/>
            <person name="Williams J."/>
            <person name="Dear P.H."/>
            <person name="Noegel A.A."/>
            <person name="Barrell B."/>
            <person name="Kuspa A."/>
        </authorList>
    </citation>
    <scope>NUCLEOTIDE SEQUENCE [LARGE SCALE GENOMIC DNA]</scope>
    <source>
        <strain evidence="1 2">AX4</strain>
    </source>
</reference>
<dbReference type="InParanoid" id="Q54W85"/>
<protein>
    <submittedName>
        <fullName evidence="1">Uncharacterized protein</fullName>
    </submittedName>
</protein>
<dbReference type="GeneID" id="8622247"/>
<dbReference type="VEuPathDB" id="AmoebaDB:DDB_G0279833"/>
<dbReference type="PaxDb" id="44689-DDB0206316"/>
<evidence type="ECO:0000313" key="1">
    <source>
        <dbReference type="EMBL" id="EAL67530.1"/>
    </source>
</evidence>
<dbReference type="EMBL" id="AAFI02000033">
    <property type="protein sequence ID" value="EAL67530.1"/>
    <property type="molecule type" value="Genomic_DNA"/>
</dbReference>
<accession>Q54W85</accession>
<dbReference type="KEGG" id="ddi:DDB_G0279833"/>
<dbReference type="RefSeq" id="XP_641507.1">
    <property type="nucleotide sequence ID" value="XM_636415.1"/>
</dbReference>
<sequence>MFTFVTNDYNNIICPFSQCKSFNLGVIRPNLNRMSLINHNCNGKYDIGGQFGTAKDIPLQFTFIISIPN</sequence>
<evidence type="ECO:0000313" key="2">
    <source>
        <dbReference type="Proteomes" id="UP000002195"/>
    </source>
</evidence>
<dbReference type="HOGENOM" id="CLU_2781204_0_0_1"/>
<organism evidence="1 2">
    <name type="scientific">Dictyostelium discoideum</name>
    <name type="common">Social amoeba</name>
    <dbReference type="NCBI Taxonomy" id="44689"/>
    <lineage>
        <taxon>Eukaryota</taxon>
        <taxon>Amoebozoa</taxon>
        <taxon>Evosea</taxon>
        <taxon>Eumycetozoa</taxon>
        <taxon>Dictyostelia</taxon>
        <taxon>Dictyosteliales</taxon>
        <taxon>Dictyosteliaceae</taxon>
        <taxon>Dictyostelium</taxon>
    </lineage>
</organism>
<dbReference type="Proteomes" id="UP000002195">
    <property type="component" value="Unassembled WGS sequence"/>
</dbReference>
<name>Q54W85_DICDI</name>
<proteinExistence type="predicted"/>
<keyword evidence="2" id="KW-1185">Reference proteome</keyword>
<comment type="caution">
    <text evidence="1">The sequence shown here is derived from an EMBL/GenBank/DDBJ whole genome shotgun (WGS) entry which is preliminary data.</text>
</comment>
<gene>
    <name evidence="1" type="ORF">DDB_G0279833</name>
</gene>
<dbReference type="AlphaFoldDB" id="Q54W85"/>